<reference evidence="1" key="1">
    <citation type="submission" date="2013-11" db="EMBL/GenBank/DDBJ databases">
        <title>The Genome Sequence of Phytophthora parasitica IAC_01/95.</title>
        <authorList>
            <consortium name="The Broad Institute Genomics Platform"/>
            <person name="Russ C."/>
            <person name="Tyler B."/>
            <person name="Panabieres F."/>
            <person name="Shan W."/>
            <person name="Tripathy S."/>
            <person name="Grunwald N."/>
            <person name="Machado M."/>
            <person name="Johnson C.S."/>
            <person name="Arredondo F."/>
            <person name="Hong C."/>
            <person name="Coffey M."/>
            <person name="Young S.K."/>
            <person name="Zeng Q."/>
            <person name="Gargeya S."/>
            <person name="Fitzgerald M."/>
            <person name="Abouelleil A."/>
            <person name="Alvarado L."/>
            <person name="Chapman S.B."/>
            <person name="Gainer-Dewar J."/>
            <person name="Goldberg J."/>
            <person name="Griggs A."/>
            <person name="Gujja S."/>
            <person name="Hansen M."/>
            <person name="Howarth C."/>
            <person name="Imamovic A."/>
            <person name="Ireland A."/>
            <person name="Larimer J."/>
            <person name="McCowan C."/>
            <person name="Murphy C."/>
            <person name="Pearson M."/>
            <person name="Poon T.W."/>
            <person name="Priest M."/>
            <person name="Roberts A."/>
            <person name="Saif S."/>
            <person name="Shea T."/>
            <person name="Sykes S."/>
            <person name="Wortman J."/>
            <person name="Nusbaum C."/>
            <person name="Birren B."/>
        </authorList>
    </citation>
    <scope>NUCLEOTIDE SEQUENCE [LARGE SCALE GENOMIC DNA]</scope>
    <source>
        <strain evidence="1">IAC_01/95</strain>
    </source>
</reference>
<dbReference type="VEuPathDB" id="FungiDB:PPTG_01582"/>
<dbReference type="Gene3D" id="3.30.420.10">
    <property type="entry name" value="Ribonuclease H-like superfamily/Ribonuclease H"/>
    <property type="match status" value="1"/>
</dbReference>
<evidence type="ECO:0008006" key="2">
    <source>
        <dbReference type="Google" id="ProtNLM"/>
    </source>
</evidence>
<evidence type="ECO:0000313" key="1">
    <source>
        <dbReference type="EMBL" id="ETM45098.1"/>
    </source>
</evidence>
<dbReference type="AlphaFoldDB" id="W2NB11"/>
<accession>W2NB11</accession>
<organism evidence="1">
    <name type="scientific">Phytophthora nicotianae</name>
    <name type="common">Potato buckeye rot agent</name>
    <name type="synonym">Phytophthora parasitica</name>
    <dbReference type="NCBI Taxonomy" id="4792"/>
    <lineage>
        <taxon>Eukaryota</taxon>
        <taxon>Sar</taxon>
        <taxon>Stramenopiles</taxon>
        <taxon>Oomycota</taxon>
        <taxon>Peronosporomycetes</taxon>
        <taxon>Peronosporales</taxon>
        <taxon>Peronosporaceae</taxon>
        <taxon>Phytophthora</taxon>
    </lineage>
</organism>
<sequence>MEVRQDVRAAAASDQFAAELKANHGIKASMRTVQRLLQRVDHLVYTKMDGTLLPTAAHKTAAMGWAEEHIFDPGKQPRFILVYFEILFKHASSETMRFLQEMEVNTMAWPARTPDYNLIENVWSGMAARVSAHGLQYHITGKIEEAIR</sequence>
<name>W2NB11_PHYNI</name>
<dbReference type="InterPro" id="IPR036397">
    <property type="entry name" value="RNaseH_sf"/>
</dbReference>
<dbReference type="EMBL" id="KI693183">
    <property type="protein sequence ID" value="ETM45098.1"/>
    <property type="molecule type" value="Genomic_DNA"/>
</dbReference>
<protein>
    <recommendedName>
        <fullName evidence="2">Tc1-like transposase DDE domain-containing protein</fullName>
    </recommendedName>
</protein>
<dbReference type="Proteomes" id="UP000054532">
    <property type="component" value="Unassembled WGS sequence"/>
</dbReference>
<gene>
    <name evidence="1" type="ORF">L914_09771</name>
</gene>
<proteinExistence type="predicted"/>
<dbReference type="GO" id="GO:0003676">
    <property type="term" value="F:nucleic acid binding"/>
    <property type="evidence" value="ECO:0007669"/>
    <property type="project" value="InterPro"/>
</dbReference>